<accession>A0A101N0L1</accession>
<dbReference type="AlphaFoldDB" id="A0A101N0L1"/>
<proteinExistence type="predicted"/>
<dbReference type="EMBL" id="LMWL01000131">
    <property type="protein sequence ID" value="KUM84327.1"/>
    <property type="molecule type" value="Genomic_DNA"/>
</dbReference>
<keyword evidence="2" id="KW-1185">Reference proteome</keyword>
<protein>
    <submittedName>
        <fullName evidence="1">Uncharacterized protein</fullName>
    </submittedName>
</protein>
<comment type="caution">
    <text evidence="1">The sequence shown here is derived from an EMBL/GenBank/DDBJ whole genome shotgun (WGS) entry which is preliminary data.</text>
</comment>
<dbReference type="RefSeq" id="WP_067011079.1">
    <property type="nucleotide sequence ID" value="NZ_KQ948086.1"/>
</dbReference>
<dbReference type="Proteomes" id="UP000054241">
    <property type="component" value="Unassembled WGS sequence"/>
</dbReference>
<sequence>MRTATDGWTPEQTAAYEGLWSKLRELTAYVAWHAHWERCPKEKAVEARQALKHAEGAVPDPAPAEVVAEPA</sequence>
<evidence type="ECO:0000313" key="1">
    <source>
        <dbReference type="EMBL" id="KUM84327.1"/>
    </source>
</evidence>
<gene>
    <name evidence="1" type="ORF">AQI88_41940</name>
</gene>
<evidence type="ECO:0000313" key="2">
    <source>
        <dbReference type="Proteomes" id="UP000054241"/>
    </source>
</evidence>
<organism evidence="1 2">
    <name type="scientific">Streptomyces cellostaticus</name>
    <dbReference type="NCBI Taxonomy" id="67285"/>
    <lineage>
        <taxon>Bacteria</taxon>
        <taxon>Bacillati</taxon>
        <taxon>Actinomycetota</taxon>
        <taxon>Actinomycetes</taxon>
        <taxon>Kitasatosporales</taxon>
        <taxon>Streptomycetaceae</taxon>
        <taxon>Streptomyces</taxon>
    </lineage>
</organism>
<name>A0A101N0L1_9ACTN</name>
<dbReference type="OrthoDB" id="4316668at2"/>
<reference evidence="1 2" key="1">
    <citation type="submission" date="2015-10" db="EMBL/GenBank/DDBJ databases">
        <title>Draft genome sequence of Streptomyces cellostaticus DSM 40189, type strain for the species Streptomyces cellostaticus.</title>
        <authorList>
            <person name="Ruckert C."/>
            <person name="Winkler A."/>
            <person name="Kalinowski J."/>
            <person name="Kampfer P."/>
            <person name="Glaeser S."/>
        </authorList>
    </citation>
    <scope>NUCLEOTIDE SEQUENCE [LARGE SCALE GENOMIC DNA]</scope>
    <source>
        <strain evidence="1 2">DSM 40189</strain>
    </source>
</reference>